<evidence type="ECO:0008006" key="3">
    <source>
        <dbReference type="Google" id="ProtNLM"/>
    </source>
</evidence>
<dbReference type="Proteomes" id="UP001405405">
    <property type="component" value="Unassembled WGS sequence"/>
</dbReference>
<name>A0ABV0CJ13_9NEIS</name>
<dbReference type="EMBL" id="JAYFSJ010000006">
    <property type="protein sequence ID" value="MEN7431171.1"/>
    <property type="molecule type" value="Genomic_DNA"/>
</dbReference>
<evidence type="ECO:0000313" key="2">
    <source>
        <dbReference type="Proteomes" id="UP001405405"/>
    </source>
</evidence>
<dbReference type="RefSeq" id="WP_346788507.1">
    <property type="nucleotide sequence ID" value="NZ_JAYFSJ010000006.1"/>
</dbReference>
<organism evidence="1 2">
    <name type="scientific">Chromobacterium indicum</name>
    <dbReference type="NCBI Taxonomy" id="3110228"/>
    <lineage>
        <taxon>Bacteria</taxon>
        <taxon>Pseudomonadati</taxon>
        <taxon>Pseudomonadota</taxon>
        <taxon>Betaproteobacteria</taxon>
        <taxon>Neisseriales</taxon>
        <taxon>Chromobacteriaceae</taxon>
        <taxon>Chromobacterium</taxon>
    </lineage>
</organism>
<comment type="caution">
    <text evidence="1">The sequence shown here is derived from an EMBL/GenBank/DDBJ whole genome shotgun (WGS) entry which is preliminary data.</text>
</comment>
<reference evidence="1 2" key="1">
    <citation type="submission" date="2023-12" db="EMBL/GenBank/DDBJ databases">
        <title>Chromobacterium sp. strain TRC.1.1.SA producing antimicrobial pigment.</title>
        <authorList>
            <person name="Verma N."/>
            <person name="Choksket S."/>
            <person name="Pinnaka A.K."/>
            <person name="Korpole S."/>
        </authorList>
    </citation>
    <scope>NUCLEOTIDE SEQUENCE [LARGE SCALE GENOMIC DNA]</scope>
    <source>
        <strain evidence="1 2">TRC1.1.SA</strain>
    </source>
</reference>
<protein>
    <recommendedName>
        <fullName evidence="3">Peptide chain release factor 1</fullName>
    </recommendedName>
</protein>
<keyword evidence="2" id="KW-1185">Reference proteome</keyword>
<proteinExistence type="predicted"/>
<evidence type="ECO:0000313" key="1">
    <source>
        <dbReference type="EMBL" id="MEN7431171.1"/>
    </source>
</evidence>
<accession>A0ABV0CJ13</accession>
<sequence length="109" mass="12222">MSEKFVQTVSSVNYNNGVFSLHFVGQDQDKLMLGKIESGDEQLVLKQTIHLPAAGFMYMVSMIKNMLEDSRMEKEFERLITVGMIGAADEPEQGGIEMMAESKSGRQKK</sequence>
<gene>
    <name evidence="1" type="ORF">VA599_10445</name>
</gene>